<dbReference type="KEGG" id="lcf:108891255"/>
<feature type="region of interest" description="Disordered" evidence="12">
    <location>
        <begin position="761"/>
        <end position="972"/>
    </location>
</feature>
<evidence type="ECO:0000259" key="16">
    <source>
        <dbReference type="PROSITE" id="PS51406"/>
    </source>
</evidence>
<comment type="similarity">
    <text evidence="2">Belongs to the tenascin family.</text>
</comment>
<dbReference type="GeneID" id="108891255"/>
<dbReference type="InterPro" id="IPR036116">
    <property type="entry name" value="FN3_sf"/>
</dbReference>
<dbReference type="InterPro" id="IPR014716">
    <property type="entry name" value="Fibrinogen_a/b/g_C_1"/>
</dbReference>
<feature type="compositionally biased region" description="Polar residues" evidence="12">
    <location>
        <begin position="1570"/>
        <end position="1589"/>
    </location>
</feature>
<dbReference type="GO" id="GO:0005615">
    <property type="term" value="C:extracellular space"/>
    <property type="evidence" value="ECO:0007669"/>
    <property type="project" value="TreeGrafter"/>
</dbReference>
<feature type="compositionally biased region" description="Polar residues" evidence="12">
    <location>
        <begin position="1175"/>
        <end position="1184"/>
    </location>
</feature>
<feature type="compositionally biased region" description="Basic and acidic residues" evidence="12">
    <location>
        <begin position="1560"/>
        <end position="1569"/>
    </location>
</feature>
<evidence type="ECO:0000256" key="13">
    <source>
        <dbReference type="SAM" id="SignalP"/>
    </source>
</evidence>
<evidence type="ECO:0000256" key="10">
    <source>
        <dbReference type="PROSITE-ProRule" id="PRU00076"/>
    </source>
</evidence>
<feature type="domain" description="EGF-like" evidence="14">
    <location>
        <begin position="456"/>
        <end position="487"/>
    </location>
</feature>
<evidence type="ECO:0000256" key="4">
    <source>
        <dbReference type="ARBA" id="ARBA00022530"/>
    </source>
</evidence>
<dbReference type="SMART" id="SM00181">
    <property type="entry name" value="EGF"/>
    <property type="match status" value="13"/>
</dbReference>
<keyword evidence="9" id="KW-0325">Glycoprotein</keyword>
<dbReference type="CDD" id="cd00054">
    <property type="entry name" value="EGF_CA"/>
    <property type="match status" value="8"/>
</dbReference>
<dbReference type="Pfam" id="PF23106">
    <property type="entry name" value="EGF_Teneurin"/>
    <property type="match status" value="2"/>
</dbReference>
<dbReference type="SUPFAM" id="SSF49265">
    <property type="entry name" value="Fibronectin type III"/>
    <property type="match status" value="5"/>
</dbReference>
<dbReference type="Gene3D" id="2.10.25.10">
    <property type="entry name" value="Laminin"/>
    <property type="match status" value="13"/>
</dbReference>
<keyword evidence="6 13" id="KW-0732">Signal</keyword>
<dbReference type="InterPro" id="IPR000742">
    <property type="entry name" value="EGF"/>
</dbReference>
<comment type="subcellular location">
    <subcellularLocation>
        <location evidence="1">Secreted</location>
        <location evidence="1">Extracellular space</location>
        <location evidence="1">Extracellular matrix</location>
    </subcellularLocation>
</comment>
<organism evidence="17 18">
    <name type="scientific">Lates calcarifer</name>
    <name type="common">Barramundi</name>
    <name type="synonym">Holocentrus calcarifer</name>
    <dbReference type="NCBI Taxonomy" id="8187"/>
    <lineage>
        <taxon>Eukaryota</taxon>
        <taxon>Metazoa</taxon>
        <taxon>Chordata</taxon>
        <taxon>Craniata</taxon>
        <taxon>Vertebrata</taxon>
        <taxon>Euteleostomi</taxon>
        <taxon>Actinopterygii</taxon>
        <taxon>Neopterygii</taxon>
        <taxon>Teleostei</taxon>
        <taxon>Neoteleostei</taxon>
        <taxon>Acanthomorphata</taxon>
        <taxon>Carangaria</taxon>
        <taxon>Carangaria incertae sedis</taxon>
        <taxon>Centropomidae</taxon>
        <taxon>Lates</taxon>
    </lineage>
</organism>
<proteinExistence type="inferred from homology"/>
<dbReference type="InterPro" id="IPR002049">
    <property type="entry name" value="LE_dom"/>
</dbReference>
<dbReference type="PROSITE" id="PS50853">
    <property type="entry name" value="FN3"/>
    <property type="match status" value="5"/>
</dbReference>
<dbReference type="Pfam" id="PF25024">
    <property type="entry name" value="EGF_TEN"/>
    <property type="match status" value="2"/>
</dbReference>
<feature type="domain" description="Fibronectin type-III" evidence="15">
    <location>
        <begin position="1917"/>
        <end position="2004"/>
    </location>
</feature>
<evidence type="ECO:0000256" key="2">
    <source>
        <dbReference type="ARBA" id="ARBA00008673"/>
    </source>
</evidence>
<dbReference type="Gene3D" id="3.90.215.10">
    <property type="entry name" value="Gamma Fibrinogen, chain A, domain 1"/>
    <property type="match status" value="1"/>
</dbReference>
<dbReference type="FunFam" id="2.10.25.10:FF:000001">
    <property type="entry name" value="Tenascin C"/>
    <property type="match status" value="13"/>
</dbReference>
<dbReference type="Pfam" id="PF00147">
    <property type="entry name" value="Fibrinogen_C"/>
    <property type="match status" value="1"/>
</dbReference>
<evidence type="ECO:0000256" key="8">
    <source>
        <dbReference type="ARBA" id="ARBA00023157"/>
    </source>
</evidence>
<evidence type="ECO:0000259" key="15">
    <source>
        <dbReference type="PROSITE" id="PS50853"/>
    </source>
</evidence>
<name>A0AAJ8DNG6_LATCA</name>
<dbReference type="CDD" id="cd00063">
    <property type="entry name" value="FN3"/>
    <property type="match status" value="5"/>
</dbReference>
<evidence type="ECO:0000256" key="6">
    <source>
        <dbReference type="ARBA" id="ARBA00022729"/>
    </source>
</evidence>
<dbReference type="SMART" id="SM00186">
    <property type="entry name" value="FBG"/>
    <property type="match status" value="1"/>
</dbReference>
<sequence length="2316" mass="249145">MLPFIASLFLVLFLPGPALLTPTTSQELQVRGHRTPRDAKQDAIKVVITEGCATQGDSSDAGQGGKEIDLAPGSPLVLTHKIKLVPSGSGSGSGSCGCEADFAALRERLERLEREVSTLREKCGGAEGGCCTSKESKGAGCSIKPDIAECPNECSDQGRCVDGKCACFLGFSGPDCSKSNCPGNCNDNGRCVNGQCVCDPGFTGPDCSQRGCPDNCNNRGKCVNGRCVCNSGFTGPSCSDESCPGNCNKRGRCVNGQCVCNPGFTGPDCSKKACPNNCSDRGRCVNGKCVCNSGFTGADCSENSCPGNCNSRGRCVNGQCVCNSGFTGPDCSKRACPDNCNNRGRCVDGKCVCDSGFTGADCSEIACPGNCNSRGRCVNGQCVCNSGFTGPDCSERTCPNDCNNRGRCVDGKCVCNSGFTGDDCSENSCPANCNNRGRCVNGQCVCDDGFTGDDCSENSCLGNCNNRGRCVNGQCVCDDGFTGDDCSEKACPNNCSNRGKCVNGKCVCDVGFAGPDCSAKACPNNCSNKGRCVKGRCVCRRGFTGPDCSQCAEGMTGPNCDIVMSGVSQLSTQDITETSVTLVWTPPSVKYDTYHITFTSQKESDQQISAQVEGSLTTFTQTGLAAGQEYNVTITGEIDSRRGGESSTEFMTLISGPTNLRVVKTTSTSAVVQWEKSQGEIDRYRLTITPSNGAGSSQEMTVPVDQDSAHIRQLEAGRLYDITLVAEKGPSRSKPATTQAVPGKTFPRVTTAALTLQVTQAPEQDDGDRDQEFNPSPEVQVFNQQGRREDEREADSVNARGIDEPNKDSSTSVSARTKPLVSRTMPINGTRPKLADRFTLSRNPKVPGPFKFNTTRVVPGGRRFGPGPLKKPLMGEKKKAPIVPKKPKPGATKIGNRTIAWTVKKPSIEASSTERRDDKNPAIVSGTDSETNRQRSLEEPKEQPDVGMAGQGNDTAPVSSEPTGTVQSQEKKCLNKIKVTHIRLPHKERGSGCRGDGTVLVGNTLGSDETDGTPPDLGYTPDPLHKLLTDTFGSLNITTFSVHLSKASDLSDDADTVRKQILTGLRPLSSLPSSSSSQSSHPSTSQSSSPSSSQSSDTPSLLPAFSSSLSLPSPSQISSSSTAAPSSALTSSSPSQSPSHSPSSSSSSSPLSSASSSSSDESDSVVSNELDVDNTKSTTDITASSEERKQPPSGEGSVPLLRHTPPKRGFIRRLRPNLGLIQNKTHLNFRFPHRSPLHLNIKPGREAETGHTSTNESSSSSAPTELSSVQINTPVRDASGDKDESASPASAGVELNKKKMQTEGVRIPVRRPPPGYMRRPFPNKGPLQNRTRPNLRFLTRPIRPLNPETETQKEQVPPTELPTTSSLSISKESGPVEGVKPEEKIEDRDGMRIYTTSISNELNQSLRDSEVPSPRRPTTKVGYLRRTQLYGGPFQNKTRPNLRHPQHPHRVLVRKPFSIRRQNGGTDINVGTVQLETDGTPKITDNQLGEQDVPRPTQVVQIRQAGEQRSVEATPSVQMDGHDTTVSPQVNELEKGDSVPIHTTKSEEEETSSPDSNFDSDVHKQRVDDGTNTSPTVQSRPNIKQTSSDLRAPRPVTPPKRQPPSKHITGQPHNIRGSDRARGPKPHNTAKRVFDSKTGQTRGATSKPQTGSDVSSSGVIREPLDYVGVTNRTSDGFTLIWDSPEGKYKNFVVTRKQVEKDESTKQKEGKKDQERQKDDSEKEGGNEEEDGKHSKTKEPESENRSTEDENRVPESVVTHIPRKQSSTTVKPATESDKTFKKVIPGSARSFHFGDLLPQNDYTVTLLGKGPGLLSRLHKLVISTGPEPPTNIVFSKVTENSLTVAWTKPKSPVSGFKVTYTHAEDGEPVSVSLDSEDSILDLSKLSPGSSYEVSVISILGLDESDPIKDSVMTLPDPPTDLRAVNVTDTKALLLWRPALAAIDKYAIVYGSGTGSELRITVSGNAAEQQLSDLEGSTTYTVTITSQLGGLESSPTTTSFTTTSGSGSDGDGPGDLQAKNVTPRTALLSWKPPSKPAGRYRLTYQTEGHKMKEVIVDASVTEYNLTRLHPGSKYRVQLQAEAGGRYTTAISTEFTTGTLRFPFPTDCSQELLNGITTSGEVEIFPQGKQGTPLMVYCDMETDGGGWTVFQRRKDGSVDFFRGWKDYAKGFGDLNGEFWLGLNNLHNLTAMTKMSLRVDLRDGAESAYAKYSTFEVAKRNYKLTVGGFNGTAGDSLTYHNDRIFSTKDRDPAPFITRCAMSYRGGWWYKNCHEANLNGLYGIDVKHQGVIWTTWKGKDFSIPFTEMKMRPASFSPRASD</sequence>
<dbReference type="FunFam" id="3.90.215.10:FF:000001">
    <property type="entry name" value="Tenascin isoform 1"/>
    <property type="match status" value="1"/>
</dbReference>
<feature type="coiled-coil region" evidence="11">
    <location>
        <begin position="102"/>
        <end position="129"/>
    </location>
</feature>
<feature type="chain" id="PRO_5042484681" evidence="13">
    <location>
        <begin position="21"/>
        <end position="2316"/>
    </location>
</feature>
<feature type="compositionally biased region" description="Low complexity" evidence="12">
    <location>
        <begin position="1991"/>
        <end position="2004"/>
    </location>
</feature>
<dbReference type="Gene3D" id="2.60.40.10">
    <property type="entry name" value="Immunoglobulins"/>
    <property type="match status" value="6"/>
</dbReference>
<feature type="domain" description="Fibronectin type-III" evidence="15">
    <location>
        <begin position="566"/>
        <end position="655"/>
    </location>
</feature>
<feature type="disulfide bond" evidence="10">
    <location>
        <begin position="477"/>
        <end position="486"/>
    </location>
</feature>
<feature type="region of interest" description="Disordered" evidence="12">
    <location>
        <begin position="1462"/>
        <end position="1682"/>
    </location>
</feature>
<dbReference type="GO" id="GO:0031175">
    <property type="term" value="P:neuron projection development"/>
    <property type="evidence" value="ECO:0007669"/>
    <property type="project" value="TreeGrafter"/>
</dbReference>
<evidence type="ECO:0000256" key="7">
    <source>
        <dbReference type="ARBA" id="ARBA00022737"/>
    </source>
</evidence>
<feature type="compositionally biased region" description="Basic and acidic residues" evidence="12">
    <location>
        <begin position="1698"/>
        <end position="1752"/>
    </location>
</feature>
<evidence type="ECO:0000313" key="17">
    <source>
        <dbReference type="Proteomes" id="UP000694890"/>
    </source>
</evidence>
<keyword evidence="11" id="KW-0175">Coiled coil</keyword>
<dbReference type="RefSeq" id="XP_050925078.1">
    <property type="nucleotide sequence ID" value="XM_051069121.1"/>
</dbReference>
<reference evidence="18" key="1">
    <citation type="submission" date="2025-08" db="UniProtKB">
        <authorList>
            <consortium name="RefSeq"/>
        </authorList>
    </citation>
    <scope>IDENTIFICATION</scope>
    <source>
        <tissue evidence="18">Brain</tissue>
    </source>
</reference>
<dbReference type="InterPro" id="IPR050991">
    <property type="entry name" value="ECM_Regulatory_Proteins"/>
</dbReference>
<accession>A0AAJ8DNG6</accession>
<protein>
    <submittedName>
        <fullName evidence="18">Tenascin isoform X1</fullName>
    </submittedName>
</protein>
<evidence type="ECO:0000256" key="1">
    <source>
        <dbReference type="ARBA" id="ARBA00004498"/>
    </source>
</evidence>
<evidence type="ECO:0000256" key="3">
    <source>
        <dbReference type="ARBA" id="ARBA00022525"/>
    </source>
</evidence>
<dbReference type="SMART" id="SM00060">
    <property type="entry name" value="FN3"/>
    <property type="match status" value="5"/>
</dbReference>
<feature type="domain" description="EGF-like" evidence="14">
    <location>
        <begin position="146"/>
        <end position="177"/>
    </location>
</feature>
<dbReference type="CDD" id="cd00087">
    <property type="entry name" value="FReD"/>
    <property type="match status" value="1"/>
</dbReference>
<feature type="domain" description="Fibronectin type-III" evidence="15">
    <location>
        <begin position="656"/>
        <end position="748"/>
    </location>
</feature>
<evidence type="ECO:0000256" key="11">
    <source>
        <dbReference type="SAM" id="Coils"/>
    </source>
</evidence>
<feature type="compositionally biased region" description="Basic and acidic residues" evidence="12">
    <location>
        <begin position="786"/>
        <end position="807"/>
    </location>
</feature>
<comment type="caution">
    <text evidence="10">Lacks conserved residue(s) required for the propagation of feature annotation.</text>
</comment>
<feature type="compositionally biased region" description="Polar residues" evidence="12">
    <location>
        <begin position="952"/>
        <end position="968"/>
    </location>
</feature>
<dbReference type="NCBIfam" id="NF040941">
    <property type="entry name" value="GGGWT_bact"/>
    <property type="match status" value="1"/>
</dbReference>
<feature type="region of interest" description="Disordered" evidence="12">
    <location>
        <begin position="1231"/>
        <end position="1331"/>
    </location>
</feature>
<evidence type="ECO:0000313" key="18">
    <source>
        <dbReference type="RefSeq" id="XP_050925078.1"/>
    </source>
</evidence>
<keyword evidence="7" id="KW-0677">Repeat</keyword>
<dbReference type="PROSITE" id="PS01186">
    <property type="entry name" value="EGF_2"/>
    <property type="match status" value="4"/>
</dbReference>
<feature type="domain" description="EGF-like" evidence="14">
    <location>
        <begin position="394"/>
        <end position="425"/>
    </location>
</feature>
<feature type="domain" description="Fibronectin type-III" evidence="15">
    <location>
        <begin position="2010"/>
        <end position="2099"/>
    </location>
</feature>
<feature type="region of interest" description="Disordered" evidence="12">
    <location>
        <begin position="1343"/>
        <end position="1381"/>
    </location>
</feature>
<evidence type="ECO:0000259" key="14">
    <source>
        <dbReference type="PROSITE" id="PS50026"/>
    </source>
</evidence>
<dbReference type="InterPro" id="IPR003961">
    <property type="entry name" value="FN3_dom"/>
</dbReference>
<keyword evidence="8 10" id="KW-1015">Disulfide bond</keyword>
<feature type="disulfide bond" evidence="10">
    <location>
        <begin position="398"/>
        <end position="408"/>
    </location>
</feature>
<feature type="compositionally biased region" description="Low complexity" evidence="12">
    <location>
        <begin position="1067"/>
        <end position="1159"/>
    </location>
</feature>
<feature type="compositionally biased region" description="Basic and acidic residues" evidence="12">
    <location>
        <begin position="930"/>
        <end position="944"/>
    </location>
</feature>
<keyword evidence="3" id="KW-0964">Secreted</keyword>
<evidence type="ECO:0000256" key="12">
    <source>
        <dbReference type="SAM" id="MobiDB-lite"/>
    </source>
</evidence>
<dbReference type="InterPro" id="IPR013783">
    <property type="entry name" value="Ig-like_fold"/>
</dbReference>
<feature type="disulfide bond" evidence="10">
    <location>
        <begin position="415"/>
        <end position="424"/>
    </location>
</feature>
<feature type="compositionally biased region" description="Low complexity" evidence="12">
    <location>
        <begin position="1250"/>
        <end position="1268"/>
    </location>
</feature>
<feature type="compositionally biased region" description="Low complexity" evidence="12">
    <location>
        <begin position="856"/>
        <end position="868"/>
    </location>
</feature>
<dbReference type="Pfam" id="PF00041">
    <property type="entry name" value="fn3"/>
    <property type="match status" value="5"/>
</dbReference>
<keyword evidence="4" id="KW-0272">Extracellular matrix</keyword>
<dbReference type="PROSITE" id="PS00022">
    <property type="entry name" value="EGF_1"/>
    <property type="match status" value="5"/>
</dbReference>
<gene>
    <name evidence="18" type="primary">LOC108891255</name>
</gene>
<feature type="domain" description="Fibronectin type-III" evidence="15">
    <location>
        <begin position="1827"/>
        <end position="1916"/>
    </location>
</feature>
<dbReference type="Proteomes" id="UP000694890">
    <property type="component" value="Linkage group LG3"/>
</dbReference>
<feature type="disulfide bond" evidence="10">
    <location>
        <begin position="167"/>
        <end position="176"/>
    </location>
</feature>
<feature type="region of interest" description="Disordered" evidence="12">
    <location>
        <begin position="1986"/>
        <end position="2015"/>
    </location>
</feature>
<dbReference type="CDD" id="cd00055">
    <property type="entry name" value="EGF_Lam"/>
    <property type="match status" value="1"/>
</dbReference>
<feature type="disulfide bond" evidence="10">
    <location>
        <begin position="460"/>
        <end position="470"/>
    </location>
</feature>
<dbReference type="PROSITE" id="PS50026">
    <property type="entry name" value="EGF_3"/>
    <property type="match status" value="3"/>
</dbReference>
<dbReference type="PROSITE" id="PS51406">
    <property type="entry name" value="FIBRINOGEN_C_2"/>
    <property type="match status" value="1"/>
</dbReference>
<dbReference type="FunFam" id="2.60.40.10:FF:000099">
    <property type="entry name" value="Fibronectin 1"/>
    <property type="match status" value="1"/>
</dbReference>
<feature type="compositionally biased region" description="Polar residues" evidence="12">
    <location>
        <begin position="1637"/>
        <end position="1658"/>
    </location>
</feature>
<keyword evidence="5 10" id="KW-0245">EGF-like domain</keyword>
<feature type="domain" description="Fibrinogen C-terminal" evidence="16">
    <location>
        <begin position="2096"/>
        <end position="2309"/>
    </location>
</feature>
<feature type="disulfide bond" evidence="10">
    <location>
        <begin position="150"/>
        <end position="160"/>
    </location>
</feature>
<feature type="region of interest" description="Disordered" evidence="12">
    <location>
        <begin position="1065"/>
        <end position="1209"/>
    </location>
</feature>
<dbReference type="PANTHER" id="PTHR46708:SF1">
    <property type="entry name" value="TENASCIN"/>
    <property type="match status" value="1"/>
</dbReference>
<dbReference type="InterPro" id="IPR036056">
    <property type="entry name" value="Fibrinogen-like_C"/>
</dbReference>
<feature type="compositionally biased region" description="Polar residues" evidence="12">
    <location>
        <begin position="1462"/>
        <end position="1489"/>
    </location>
</feature>
<feature type="compositionally biased region" description="Polar residues" evidence="12">
    <location>
        <begin position="1361"/>
        <end position="1371"/>
    </location>
</feature>
<dbReference type="GO" id="GO:0030155">
    <property type="term" value="P:regulation of cell adhesion"/>
    <property type="evidence" value="ECO:0007669"/>
    <property type="project" value="TreeGrafter"/>
</dbReference>
<evidence type="ECO:0000256" key="5">
    <source>
        <dbReference type="ARBA" id="ARBA00022536"/>
    </source>
</evidence>
<evidence type="ECO:0000256" key="9">
    <source>
        <dbReference type="ARBA" id="ARBA00023180"/>
    </source>
</evidence>
<dbReference type="SUPFAM" id="SSF56496">
    <property type="entry name" value="Fibrinogen C-terminal domain-like"/>
    <property type="match status" value="1"/>
</dbReference>
<dbReference type="InterPro" id="IPR020837">
    <property type="entry name" value="Fibrinogen_CS"/>
</dbReference>
<dbReference type="PANTHER" id="PTHR46708">
    <property type="entry name" value="TENASCIN"/>
    <property type="match status" value="1"/>
</dbReference>
<feature type="signal peptide" evidence="13">
    <location>
        <begin position="1"/>
        <end position="20"/>
    </location>
</feature>
<dbReference type="PROSITE" id="PS00514">
    <property type="entry name" value="FIBRINOGEN_C_1"/>
    <property type="match status" value="1"/>
</dbReference>
<feature type="region of interest" description="Disordered" evidence="12">
    <location>
        <begin position="1698"/>
        <end position="1773"/>
    </location>
</feature>
<dbReference type="InterPro" id="IPR002181">
    <property type="entry name" value="Fibrinogen_a/b/g_C_dom"/>
</dbReference>